<proteinExistence type="predicted"/>
<dbReference type="PANTHER" id="PTHR22602">
    <property type="entry name" value="TRANSFERASE CAF17, MITOCHONDRIAL-RELATED"/>
    <property type="match status" value="1"/>
</dbReference>
<dbReference type="GO" id="GO:0016226">
    <property type="term" value="P:iron-sulfur cluster assembly"/>
    <property type="evidence" value="ECO:0007669"/>
    <property type="project" value="TreeGrafter"/>
</dbReference>
<dbReference type="Gene3D" id="3.30.1360.120">
    <property type="entry name" value="Probable tRNA modification gtpase trme, domain 1"/>
    <property type="match status" value="2"/>
</dbReference>
<dbReference type="InterPro" id="IPR017703">
    <property type="entry name" value="YgfZ/GCV_T_CS"/>
</dbReference>
<keyword evidence="1" id="KW-0809">Transit peptide</keyword>
<organism evidence="2 3">
    <name type="scientific">Sphingomonas koreensis</name>
    <dbReference type="NCBI Taxonomy" id="93064"/>
    <lineage>
        <taxon>Bacteria</taxon>
        <taxon>Pseudomonadati</taxon>
        <taxon>Pseudomonadota</taxon>
        <taxon>Alphaproteobacteria</taxon>
        <taxon>Sphingomonadales</taxon>
        <taxon>Sphingomonadaceae</taxon>
        <taxon>Sphingomonas</taxon>
    </lineage>
</organism>
<dbReference type="AlphaFoldDB" id="A0A430G669"/>
<dbReference type="InterPro" id="IPR027266">
    <property type="entry name" value="TrmE/GcvT-like"/>
</dbReference>
<protein>
    <submittedName>
        <fullName evidence="2">Folate-binding protein</fullName>
    </submittedName>
</protein>
<evidence type="ECO:0000313" key="3">
    <source>
        <dbReference type="Proteomes" id="UP000287746"/>
    </source>
</evidence>
<dbReference type="Proteomes" id="UP000287746">
    <property type="component" value="Unassembled WGS sequence"/>
</dbReference>
<comment type="caution">
    <text evidence="2">The sequence shown here is derived from an EMBL/GenBank/DDBJ whole genome shotgun (WGS) entry which is preliminary data.</text>
</comment>
<dbReference type="PANTHER" id="PTHR22602:SF0">
    <property type="entry name" value="TRANSFERASE CAF17, MITOCHONDRIAL-RELATED"/>
    <property type="match status" value="1"/>
</dbReference>
<evidence type="ECO:0000256" key="1">
    <source>
        <dbReference type="ARBA" id="ARBA00022946"/>
    </source>
</evidence>
<dbReference type="SUPFAM" id="SSF103025">
    <property type="entry name" value="Folate-binding domain"/>
    <property type="match status" value="1"/>
</dbReference>
<dbReference type="InterPro" id="IPR045179">
    <property type="entry name" value="YgfZ/GcvT"/>
</dbReference>
<sequence>MQSLPASYLFGMTETSQVRATLLADRALIRVSGEDVRGFLQGLVTQDMNAVAPGAPQWAGLLTAQGKALFDFILWDADGAILIDCEAAQREALIRRLSIYRLRRPIAIEAIEGGVHWSPGPGAGVSDPRLAELGYRWLGETGGEAASGWREHRLRLGVTEGVAELGSDKTLWLECNATELNGVSFGKGCYVGQENTARMNWRAKINRRLVVAPLGEPGERTRAAYPDLGLMVEHRRVEALGDAIVPEWLAAALSSEQAG</sequence>
<accession>A0A430G669</accession>
<gene>
    <name evidence="2" type="ORF">DAH66_06160</name>
</gene>
<name>A0A430G669_9SPHN</name>
<evidence type="ECO:0000313" key="2">
    <source>
        <dbReference type="EMBL" id="RSY88041.1"/>
    </source>
</evidence>
<reference evidence="2 3" key="1">
    <citation type="submission" date="2018-07" db="EMBL/GenBank/DDBJ databases">
        <title>Genomic and Epidemiologic Investigation of an Indolent Hospital Outbreak.</title>
        <authorList>
            <person name="Johnson R.C."/>
            <person name="Deming C."/>
            <person name="Conlan S."/>
            <person name="Zellmer C.J."/>
            <person name="Michelin A.V."/>
            <person name="Lee-Lin S."/>
            <person name="Thomas P.J."/>
            <person name="Park M."/>
            <person name="Weingarten R.A."/>
            <person name="Less J."/>
            <person name="Dekker J.P."/>
            <person name="Frank K.M."/>
            <person name="Musser K.A."/>
            <person name="Mcquiston J.R."/>
            <person name="Henderson D.K."/>
            <person name="Lau A.F."/>
            <person name="Palmore T.N."/>
            <person name="Segre J.A."/>
        </authorList>
    </citation>
    <scope>NUCLEOTIDE SEQUENCE [LARGE SCALE GENOMIC DNA]</scope>
    <source>
        <strain evidence="2 3">SK-CDC1_0717</strain>
    </source>
</reference>
<dbReference type="EMBL" id="QQYZ01000004">
    <property type="protein sequence ID" value="RSY88041.1"/>
    <property type="molecule type" value="Genomic_DNA"/>
</dbReference>
<dbReference type="NCBIfam" id="TIGR03317">
    <property type="entry name" value="ygfZ_signature"/>
    <property type="match status" value="1"/>
</dbReference>